<gene>
    <name evidence="8" type="ORF">SISNIDRAFT_451020</name>
</gene>
<feature type="compositionally biased region" description="Polar residues" evidence="6">
    <location>
        <begin position="291"/>
        <end position="301"/>
    </location>
</feature>
<protein>
    <recommendedName>
        <fullName evidence="7">ZZ-type domain-containing protein</fullName>
    </recommendedName>
</protein>
<evidence type="ECO:0000256" key="6">
    <source>
        <dbReference type="SAM" id="MobiDB-lite"/>
    </source>
</evidence>
<proteinExistence type="predicted"/>
<dbReference type="PROSITE" id="PS50135">
    <property type="entry name" value="ZF_ZZ_2"/>
    <property type="match status" value="1"/>
</dbReference>
<dbReference type="PANTHER" id="PTHR20930:SF0">
    <property type="entry name" value="PROTEIN ILRUN"/>
    <property type="match status" value="1"/>
</dbReference>
<feature type="compositionally biased region" description="Basic and acidic residues" evidence="6">
    <location>
        <begin position="1166"/>
        <end position="1183"/>
    </location>
</feature>
<dbReference type="STRING" id="1314777.A0A164XW17"/>
<evidence type="ECO:0000256" key="4">
    <source>
        <dbReference type="PROSITE-ProRule" id="PRU00228"/>
    </source>
</evidence>
<accession>A0A164XW17</accession>
<feature type="compositionally biased region" description="Acidic residues" evidence="6">
    <location>
        <begin position="995"/>
        <end position="1012"/>
    </location>
</feature>
<name>A0A164XW17_9AGAM</name>
<dbReference type="Gene3D" id="3.30.60.90">
    <property type="match status" value="4"/>
</dbReference>
<feature type="compositionally biased region" description="Basic and acidic residues" evidence="6">
    <location>
        <begin position="306"/>
        <end position="318"/>
    </location>
</feature>
<keyword evidence="9" id="KW-1185">Reference proteome</keyword>
<dbReference type="InterPro" id="IPR000433">
    <property type="entry name" value="Znf_ZZ"/>
</dbReference>
<evidence type="ECO:0000256" key="2">
    <source>
        <dbReference type="ARBA" id="ARBA00022771"/>
    </source>
</evidence>
<keyword evidence="5" id="KW-0175">Coiled coil</keyword>
<dbReference type="GO" id="GO:0008270">
    <property type="term" value="F:zinc ion binding"/>
    <property type="evidence" value="ECO:0007669"/>
    <property type="project" value="UniProtKB-KW"/>
</dbReference>
<keyword evidence="3" id="KW-0862">Zinc</keyword>
<dbReference type="Proteomes" id="UP000076722">
    <property type="component" value="Unassembled WGS sequence"/>
</dbReference>
<reference evidence="8 9" key="1">
    <citation type="journal article" date="2016" name="Mol. Biol. Evol.">
        <title>Comparative Genomics of Early-Diverging Mushroom-Forming Fungi Provides Insights into the Origins of Lignocellulose Decay Capabilities.</title>
        <authorList>
            <person name="Nagy L.G."/>
            <person name="Riley R."/>
            <person name="Tritt A."/>
            <person name="Adam C."/>
            <person name="Daum C."/>
            <person name="Floudas D."/>
            <person name="Sun H."/>
            <person name="Yadav J.S."/>
            <person name="Pangilinan J."/>
            <person name="Larsson K.H."/>
            <person name="Matsuura K."/>
            <person name="Barry K."/>
            <person name="Labutti K."/>
            <person name="Kuo R."/>
            <person name="Ohm R.A."/>
            <person name="Bhattacharya S.S."/>
            <person name="Shirouzu T."/>
            <person name="Yoshinaga Y."/>
            <person name="Martin F.M."/>
            <person name="Grigoriev I.V."/>
            <person name="Hibbett D.S."/>
        </authorList>
    </citation>
    <scope>NUCLEOTIDE SEQUENCE [LARGE SCALE GENOMIC DNA]</scope>
    <source>
        <strain evidence="8 9">HHB9708</strain>
    </source>
</reference>
<dbReference type="CDD" id="cd02340">
    <property type="entry name" value="ZZ_NBR1_like"/>
    <property type="match status" value="1"/>
</dbReference>
<dbReference type="OrthoDB" id="2122982at2759"/>
<dbReference type="SMART" id="SM00291">
    <property type="entry name" value="ZnF_ZZ"/>
    <property type="match status" value="4"/>
</dbReference>
<dbReference type="InterPro" id="IPR043145">
    <property type="entry name" value="Znf_ZZ_sf"/>
</dbReference>
<feature type="coiled-coil region" evidence="5">
    <location>
        <begin position="352"/>
        <end position="389"/>
    </location>
</feature>
<feature type="coiled-coil region" evidence="5">
    <location>
        <begin position="1264"/>
        <end position="1320"/>
    </location>
</feature>
<dbReference type="EMBL" id="KV419399">
    <property type="protein sequence ID" value="KZS96343.1"/>
    <property type="molecule type" value="Genomic_DNA"/>
</dbReference>
<dbReference type="PANTHER" id="PTHR20930">
    <property type="entry name" value="OVARIAN CARCINOMA ANTIGEN CA125-RELATED"/>
    <property type="match status" value="1"/>
</dbReference>
<keyword evidence="1" id="KW-0479">Metal-binding</keyword>
<organism evidence="8 9">
    <name type="scientific">Sistotremastrum niveocremeum HHB9708</name>
    <dbReference type="NCBI Taxonomy" id="1314777"/>
    <lineage>
        <taxon>Eukaryota</taxon>
        <taxon>Fungi</taxon>
        <taxon>Dikarya</taxon>
        <taxon>Basidiomycota</taxon>
        <taxon>Agaricomycotina</taxon>
        <taxon>Agaricomycetes</taxon>
        <taxon>Sistotremastrales</taxon>
        <taxon>Sistotremastraceae</taxon>
        <taxon>Sertulicium</taxon>
        <taxon>Sertulicium niveocremeum</taxon>
    </lineage>
</organism>
<feature type="region of interest" description="Disordered" evidence="6">
    <location>
        <begin position="286"/>
        <end position="318"/>
    </location>
</feature>
<feature type="compositionally biased region" description="Acidic residues" evidence="6">
    <location>
        <begin position="899"/>
        <end position="918"/>
    </location>
</feature>
<feature type="region of interest" description="Disordered" evidence="6">
    <location>
        <begin position="898"/>
        <end position="1019"/>
    </location>
</feature>
<keyword evidence="2 4" id="KW-0863">Zinc-finger</keyword>
<evidence type="ECO:0000256" key="1">
    <source>
        <dbReference type="ARBA" id="ARBA00022723"/>
    </source>
</evidence>
<dbReference type="SUPFAM" id="SSF57850">
    <property type="entry name" value="RING/U-box"/>
    <property type="match status" value="4"/>
</dbReference>
<feature type="domain" description="ZZ-type" evidence="7">
    <location>
        <begin position="820"/>
        <end position="879"/>
    </location>
</feature>
<evidence type="ECO:0000313" key="8">
    <source>
        <dbReference type="EMBL" id="KZS96343.1"/>
    </source>
</evidence>
<sequence length="1324" mass="149440">MPFAPSKKLRDPSKLANDIIGKGTSDADDKLDALDDAVQLGVGSFNKVKGFVTNNPAIFNEASSALASVLKGDLANTPIMDILRPVADVLKVVDVLASAHPILQAAVIPFKLVLEVELIRRHNDAKIPALLLSMADMMHVTFSLRDHPYQDVVDDQGNHMISHLENTLKKIGKSLQDCGRDLAAYRKQKTIVKFFKVLSWKAVLEGHSAAFADHKKALITSLSIDTSVKTAQNFALSIDIKNVVDNIFKVLTENEKKFKSLSDNAGPVEAIIENKTTWTKLQKIASDEDTQSGATEANAKTSVRAATKDKAERPNEKEDIKHQEDIEILFAIRADLKDLLLEDQKVFQQKWERREALEIEQYEENRKRLEELQATLQEARDEILDTVKAGPWQKVQDPIIKEIWQNAGWMSSVKNRNFVLTLHDHYADKNIPTDPHHHLINAAPAAEDTDQSGDTVNDDEWCLDFLDLEHASSIAQAIDLDGSGFIRIREVNEFVAGKPSSWSTLEWIAYTAAGVAIEVQVYRLRIMALLQQMITLDGVKPVNTILTTEYIDNHLTEIFQIMGQNALEINYEFYENSRLCHLVLERMKLREEALAKSLGTLRYHIDEVDTLYLVSRTAGHKENLEQFILPLLFLVLSRHLDIMKLAKTHTIHGKELELAGAANATIVRAWADRVFDLNKVFKGQQFSDVETKFATFAGGMFQPLYQINFKNVDCAVSDDFLLNDVTIPSIFWDMDTNRPEPTVDMLIHEAYTDDMQARDDKERQYVMYTRQSIMYSHYHVWNDRTSEQWDEYYALDAEVTEEQSEHLWQIADLQVRQEQAHYIYCDRCDTGYQSYIHGARYKCMQCPNFDLCESCESSSFITGTHLRSHNMLRAPWSVSRATARHRIKQGWQRLIPVEENNEVVEEHEENEEENEESEGAAVNEGGDVEVDGANANETEADAEPDATAVAEEVEEDASVASPKEDPDVAAPVPPEPADATTPALDESPVIVDNAPLEEEVHEEQEQEPEPEPEQPTTPRTWKCFGVCGRDHVPNTRFECLDCNDFQFCLDCWKDDIDESTGHFSTHTLIKVNSGSQDKVACNKCGAWPVKGPWLSCMECYQCDFCEGCEDWVADSHHPKHTLLKVPFPLPVDVLRKHFDRALELVRNTELGPPEFTPSTNTITGDLQHEDETANEPETKSEHSPDEDDIKEAMIAANAEEQPAAVDAPIEPAPLVCHGECGVSPIRGEYFRCVECPDFVMCANCEKQDPRQGSTHLAEHILVWIKRGKRELEEEEAVVEQTEAAQEEAQAQETKGVEDRLKDLEARLLSMEALLSRMAEKMGVV</sequence>
<evidence type="ECO:0000259" key="7">
    <source>
        <dbReference type="PROSITE" id="PS50135"/>
    </source>
</evidence>
<evidence type="ECO:0000256" key="5">
    <source>
        <dbReference type="SAM" id="Coils"/>
    </source>
</evidence>
<feature type="region of interest" description="Disordered" evidence="6">
    <location>
        <begin position="1150"/>
        <end position="1186"/>
    </location>
</feature>
<evidence type="ECO:0000256" key="3">
    <source>
        <dbReference type="ARBA" id="ARBA00022833"/>
    </source>
</evidence>
<dbReference type="Pfam" id="PF00569">
    <property type="entry name" value="ZZ"/>
    <property type="match status" value="1"/>
</dbReference>
<evidence type="ECO:0000313" key="9">
    <source>
        <dbReference type="Proteomes" id="UP000076722"/>
    </source>
</evidence>